<evidence type="ECO:0000256" key="4">
    <source>
        <dbReference type="ARBA" id="ARBA00022692"/>
    </source>
</evidence>
<comment type="similarity">
    <text evidence="10">Belongs to the glycosyltransferase group 1 family.</text>
</comment>
<evidence type="ECO:0000313" key="13">
    <source>
        <dbReference type="EMBL" id="BAM83162.1"/>
    </source>
</evidence>
<dbReference type="Gene3D" id="3.40.50.2000">
    <property type="entry name" value="Glycogen Phosphorylase B"/>
    <property type="match status" value="2"/>
</dbReference>
<dbReference type="UniPathway" id="UPA00378"/>
<organism evidence="13 14">
    <name type="scientific">Cyanidioschyzon merolae (strain NIES-3377 / 10D)</name>
    <name type="common">Unicellular red alga</name>
    <dbReference type="NCBI Taxonomy" id="280699"/>
    <lineage>
        <taxon>Eukaryota</taxon>
        <taxon>Rhodophyta</taxon>
        <taxon>Bangiophyceae</taxon>
        <taxon>Cyanidiales</taxon>
        <taxon>Cyanidiaceae</taxon>
        <taxon>Cyanidioschyzon</taxon>
    </lineage>
</organism>
<comment type="catalytic activity">
    <reaction evidence="8 10">
        <text>a beta-D-Man-(1-&gt;4)-beta-D-GlcNAc-(1-&gt;4)-alpha-D-GlcNAc-diphospho-di-trans,poly-cis-dolichol + GDP-alpha-D-mannose = an alpha-D-Man-(1-&gt;3)-beta-D-Man-(1-&gt;4)-beta-D-GlcNAc-(1-&gt;4)-alpha-D-GlcNAc-diphospho-di-trans,poly-cis-dolichol + GDP + H(+)</text>
        <dbReference type="Rhea" id="RHEA:29515"/>
        <dbReference type="Rhea" id="RHEA-COMP:19511"/>
        <dbReference type="Rhea" id="RHEA-COMP:19513"/>
        <dbReference type="ChEBI" id="CHEBI:15378"/>
        <dbReference type="ChEBI" id="CHEBI:57527"/>
        <dbReference type="ChEBI" id="CHEBI:58189"/>
        <dbReference type="ChEBI" id="CHEBI:58472"/>
        <dbReference type="ChEBI" id="CHEBI:132510"/>
        <dbReference type="EC" id="2.4.1.132"/>
    </reaction>
    <physiologicalReaction direction="left-to-right" evidence="8 10">
        <dbReference type="Rhea" id="RHEA:29516"/>
    </physiologicalReaction>
</comment>
<dbReference type="OrthoDB" id="448893at2759"/>
<sequence>MSKKTSDDQRQTVSKSRAVAFIHPDLGLGGAERLVVDTALELRARHHTVVLYTLHLDPQRCFSHVLDGSCGKVVCVENRVIRFIRRFVWGHALRAALSCAVLAASVPLDYDVVFVDLVAIPLMILWWKRFLQRISLHWKTSRYLEADAARRSRPRPLLVYYCHFPDRLLAPGASFESVPTGVGPPKQSETWWRRWLRSLYRSVVDSLEACSIAHADRILVNSQFTSRVVERTFPRATRSRKPCVLYPPVPASPADVSEPRIPDMVPKRPFLLCISRFERKKRMELAVHALALLYQDTRVRERRVMLVIAGGYDERLTENVEYHADLQKLAEKLGITEAVIFAPNVSDAARDALLSRCVALVYTPSFEHFGIVPLEAMRAGKPVVACNSGGPRETVVHEVTGLLCDEPVTPEAFSQALKSLVMDEEKRQRLGQNARERAVQCFSRKVFGDQLVSLLG</sequence>
<evidence type="ECO:0000259" key="12">
    <source>
        <dbReference type="Pfam" id="PF13439"/>
    </source>
</evidence>
<dbReference type="EMBL" id="AP006502">
    <property type="protein sequence ID" value="BAM83162.1"/>
    <property type="molecule type" value="Genomic_DNA"/>
</dbReference>
<evidence type="ECO:0000259" key="11">
    <source>
        <dbReference type="Pfam" id="PF00534"/>
    </source>
</evidence>
<keyword evidence="5" id="KW-0256">Endoplasmic reticulum</keyword>
<dbReference type="Proteomes" id="UP000007014">
    <property type="component" value="Chromosome 20"/>
</dbReference>
<gene>
    <name evidence="13" type="ORF">CYME_CMT168C</name>
</gene>
<evidence type="ECO:0000256" key="6">
    <source>
        <dbReference type="ARBA" id="ARBA00022989"/>
    </source>
</evidence>
<dbReference type="AlphaFoldDB" id="M1VI33"/>
<keyword evidence="6" id="KW-1133">Transmembrane helix</keyword>
<dbReference type="Gramene" id="CMT168CT">
    <property type="protein sequence ID" value="CMT168CT"/>
    <property type="gene ID" value="CMT168C"/>
</dbReference>
<proteinExistence type="inferred from homology"/>
<evidence type="ECO:0000313" key="14">
    <source>
        <dbReference type="Proteomes" id="UP000007014"/>
    </source>
</evidence>
<dbReference type="OMA" id="AMYMKCP"/>
<dbReference type="KEGG" id="cme:CYME_CMT168C"/>
<evidence type="ECO:0000256" key="9">
    <source>
        <dbReference type="ARBA" id="ARBA00045104"/>
    </source>
</evidence>
<comment type="pathway">
    <text evidence="1 10">Protein modification; protein glycosylation.</text>
</comment>
<keyword evidence="7" id="KW-0472">Membrane</keyword>
<name>M1VI33_CYAM1</name>
<dbReference type="InterPro" id="IPR028098">
    <property type="entry name" value="Glyco_trans_4-like_N"/>
</dbReference>
<dbReference type="eggNOG" id="KOG0853">
    <property type="taxonomic scope" value="Eukaryota"/>
</dbReference>
<dbReference type="Pfam" id="PF00534">
    <property type="entry name" value="Glycos_transf_1"/>
    <property type="match status" value="1"/>
</dbReference>
<dbReference type="InterPro" id="IPR001296">
    <property type="entry name" value="Glyco_trans_1"/>
</dbReference>
<accession>M1VI33</accession>
<dbReference type="Pfam" id="PF13439">
    <property type="entry name" value="Glyco_transf_4"/>
    <property type="match status" value="1"/>
</dbReference>
<evidence type="ECO:0000256" key="10">
    <source>
        <dbReference type="RuleBase" id="RU367136"/>
    </source>
</evidence>
<reference evidence="13 14" key="2">
    <citation type="journal article" date="2007" name="BMC Biol.">
        <title>A 100%-complete sequence reveals unusually simple genomic features in the hot-spring red alga Cyanidioschyzon merolae.</title>
        <authorList>
            <person name="Nozaki H."/>
            <person name="Takano H."/>
            <person name="Misumi O."/>
            <person name="Terasawa K."/>
            <person name="Matsuzaki M."/>
            <person name="Maruyama S."/>
            <person name="Nishida K."/>
            <person name="Yagisawa F."/>
            <person name="Yoshida Y."/>
            <person name="Fujiwara T."/>
            <person name="Takio S."/>
            <person name="Tamura K."/>
            <person name="Chung S.J."/>
            <person name="Nakamura S."/>
            <person name="Kuroiwa H."/>
            <person name="Tanaka K."/>
            <person name="Sato N."/>
            <person name="Kuroiwa T."/>
        </authorList>
    </citation>
    <scope>NUCLEOTIDE SEQUENCE [LARGE SCALE GENOMIC DNA]</scope>
    <source>
        <strain evidence="13 14">10D</strain>
    </source>
</reference>
<evidence type="ECO:0000256" key="3">
    <source>
        <dbReference type="ARBA" id="ARBA00022679"/>
    </source>
</evidence>
<evidence type="ECO:0000256" key="5">
    <source>
        <dbReference type="ARBA" id="ARBA00022824"/>
    </source>
</evidence>
<dbReference type="HOGENOM" id="CLU_030619_1_0_1"/>
<comment type="function">
    <text evidence="10">Mannosylates Man(2)GlcNAc(2)-dolichol diphosphate and Man(1)GlcNAc(2)-dolichol diphosphate to form Man(3)GlcNAc(2)-dolichol diphosphate.</text>
</comment>
<dbReference type="SUPFAM" id="SSF53756">
    <property type="entry name" value="UDP-Glycosyltransferase/glycogen phosphorylase"/>
    <property type="match status" value="1"/>
</dbReference>
<dbReference type="GO" id="GO:0004378">
    <property type="term" value="F:GDP-Man:Man(1)GlcNAc(2)-PP-Dol alpha-1,3-mannosyltransferase activity"/>
    <property type="evidence" value="ECO:0007669"/>
    <property type="project" value="UniProtKB-UniRule"/>
</dbReference>
<dbReference type="GO" id="GO:0005789">
    <property type="term" value="C:endoplasmic reticulum membrane"/>
    <property type="evidence" value="ECO:0007669"/>
    <property type="project" value="UniProtKB-SubCell"/>
</dbReference>
<dbReference type="RefSeq" id="XP_005539198.1">
    <property type="nucleotide sequence ID" value="XM_005539141.1"/>
</dbReference>
<dbReference type="GO" id="GO:0102704">
    <property type="term" value="F:GDP-Man:Man(2)GlcNAc(2)-PP-Dol alpha-1,6-mannosyltransferase activity"/>
    <property type="evidence" value="ECO:0007669"/>
    <property type="project" value="UniProtKB-UniRule"/>
</dbReference>
<dbReference type="PANTHER" id="PTHR45918">
    <property type="entry name" value="ALPHA-1,3/1,6-MANNOSYLTRANSFERASE ALG2"/>
    <property type="match status" value="1"/>
</dbReference>
<comment type="subcellular location">
    <subcellularLocation>
        <location evidence="10">Endoplasmic reticulum membrane</location>
        <topology evidence="10">Single-pass membrane protein</topology>
    </subcellularLocation>
</comment>
<evidence type="ECO:0000256" key="7">
    <source>
        <dbReference type="ARBA" id="ARBA00023136"/>
    </source>
</evidence>
<dbReference type="GeneID" id="16997640"/>
<keyword evidence="4" id="KW-0812">Transmembrane</keyword>
<feature type="domain" description="Glycosyl transferase family 1" evidence="11">
    <location>
        <begin position="266"/>
        <end position="437"/>
    </location>
</feature>
<keyword evidence="14" id="KW-1185">Reference proteome</keyword>
<dbReference type="PANTHER" id="PTHR45918:SF1">
    <property type="entry name" value="ALPHA-1,3_1,6-MANNOSYLTRANSFERASE ALG2"/>
    <property type="match status" value="1"/>
</dbReference>
<comment type="catalytic activity">
    <reaction evidence="9 10">
        <text>an alpha-D-Man-(1-&gt;3)-beta-D-Man-(1-&gt;4)-beta-D-GlcNAc-(1-&gt;4)-alpha-D-GlcNAc-diphospho-di-trans,poly-cis-dolichol + GDP-alpha-D-mannose = an alpha-D-Man-(1-&gt;3)-[alpha-D-Man-(1-&gt;6)]-beta-D-Man-(1-&gt;4)-beta-D-GlcNAc-(1-&gt;4)-alpha-D-GlcNAc-diphospho-di-trans,poly-cis-dolichol + GDP + H(+)</text>
        <dbReference type="Rhea" id="RHEA:29519"/>
        <dbReference type="Rhea" id="RHEA-COMP:19513"/>
        <dbReference type="Rhea" id="RHEA-COMP:19515"/>
        <dbReference type="ChEBI" id="CHEBI:15378"/>
        <dbReference type="ChEBI" id="CHEBI:57527"/>
        <dbReference type="ChEBI" id="CHEBI:58189"/>
        <dbReference type="ChEBI" id="CHEBI:132510"/>
        <dbReference type="ChEBI" id="CHEBI:132511"/>
        <dbReference type="EC" id="2.4.1.257"/>
    </reaction>
    <physiologicalReaction direction="left-to-right" evidence="9 10">
        <dbReference type="Rhea" id="RHEA:29520"/>
    </physiologicalReaction>
</comment>
<evidence type="ECO:0000256" key="1">
    <source>
        <dbReference type="ARBA" id="ARBA00004922"/>
    </source>
</evidence>
<keyword evidence="3 10" id="KW-0808">Transferase</keyword>
<protein>
    <recommendedName>
        <fullName evidence="10">Alpha-1,3/1,6-mannosyltransferase ALG2</fullName>
        <ecNumber evidence="10">2.4.1.132</ecNumber>
        <ecNumber evidence="10">2.4.1.257</ecNumber>
    </recommendedName>
    <alternativeName>
        <fullName evidence="10">GDP-Man:Man(1)GlcNAc(2)-PP-Dol alpha-1,3-mannosyltransferase</fullName>
    </alternativeName>
</protein>
<keyword evidence="2 10" id="KW-0328">Glycosyltransferase</keyword>
<dbReference type="InterPro" id="IPR027054">
    <property type="entry name" value="ALG2"/>
</dbReference>
<evidence type="ECO:0000256" key="8">
    <source>
        <dbReference type="ARBA" id="ARBA00045103"/>
    </source>
</evidence>
<feature type="domain" description="Glycosyltransferase subfamily 4-like N-terminal" evidence="12">
    <location>
        <begin position="29"/>
        <end position="249"/>
    </location>
</feature>
<dbReference type="STRING" id="280699.M1VI33"/>
<dbReference type="EC" id="2.4.1.132" evidence="10"/>
<evidence type="ECO:0000256" key="2">
    <source>
        <dbReference type="ARBA" id="ARBA00022676"/>
    </source>
</evidence>
<dbReference type="EC" id="2.4.1.257" evidence="10"/>
<reference evidence="13 14" key="1">
    <citation type="journal article" date="2004" name="Nature">
        <title>Genome sequence of the ultrasmall unicellular red alga Cyanidioschyzon merolae 10D.</title>
        <authorList>
            <person name="Matsuzaki M."/>
            <person name="Misumi O."/>
            <person name="Shin-i T."/>
            <person name="Maruyama S."/>
            <person name="Takahara M."/>
            <person name="Miyagishima S."/>
            <person name="Mori T."/>
            <person name="Nishida K."/>
            <person name="Yagisawa F."/>
            <person name="Nishida K."/>
            <person name="Yoshida Y."/>
            <person name="Nishimura Y."/>
            <person name="Nakao S."/>
            <person name="Kobayashi T."/>
            <person name="Momoyama Y."/>
            <person name="Higashiyama T."/>
            <person name="Minoda A."/>
            <person name="Sano M."/>
            <person name="Nomoto H."/>
            <person name="Oishi K."/>
            <person name="Hayashi H."/>
            <person name="Ohta F."/>
            <person name="Nishizaka S."/>
            <person name="Haga S."/>
            <person name="Miura S."/>
            <person name="Morishita T."/>
            <person name="Kabeya Y."/>
            <person name="Terasawa K."/>
            <person name="Suzuki Y."/>
            <person name="Ishii Y."/>
            <person name="Asakawa S."/>
            <person name="Takano H."/>
            <person name="Ohta N."/>
            <person name="Kuroiwa H."/>
            <person name="Tanaka K."/>
            <person name="Shimizu N."/>
            <person name="Sugano S."/>
            <person name="Sato N."/>
            <person name="Nozaki H."/>
            <person name="Ogasawara N."/>
            <person name="Kohara Y."/>
            <person name="Kuroiwa T."/>
        </authorList>
    </citation>
    <scope>NUCLEOTIDE SEQUENCE [LARGE SCALE GENOMIC DNA]</scope>
    <source>
        <strain evidence="13 14">10D</strain>
    </source>
</reference>